<name>A0ABQ2D8R1_9BACI</name>
<evidence type="ECO:0000256" key="1">
    <source>
        <dbReference type="SAM" id="MobiDB-lite"/>
    </source>
</evidence>
<sequence length="70" mass="8010">MRKAGKITQGNGHMSKKETKAKANKMFMTKSKDTSQKAMQRAAKAIEQRMEQLEEVEAPKKEQILLQEMT</sequence>
<keyword evidence="3" id="KW-1185">Reference proteome</keyword>
<evidence type="ECO:0008006" key="4">
    <source>
        <dbReference type="Google" id="ProtNLM"/>
    </source>
</evidence>
<protein>
    <recommendedName>
        <fullName evidence="4">DUF3813 domain-containing protein</fullName>
    </recommendedName>
</protein>
<organism evidence="2 3">
    <name type="scientific">Virgibacillus kapii</name>
    <dbReference type="NCBI Taxonomy" id="1638645"/>
    <lineage>
        <taxon>Bacteria</taxon>
        <taxon>Bacillati</taxon>
        <taxon>Bacillota</taxon>
        <taxon>Bacilli</taxon>
        <taxon>Bacillales</taxon>
        <taxon>Bacillaceae</taxon>
        <taxon>Virgibacillus</taxon>
    </lineage>
</organism>
<dbReference type="EMBL" id="BMPN01000001">
    <property type="protein sequence ID" value="GGJ49946.1"/>
    <property type="molecule type" value="Genomic_DNA"/>
</dbReference>
<evidence type="ECO:0000313" key="3">
    <source>
        <dbReference type="Proteomes" id="UP000634435"/>
    </source>
</evidence>
<gene>
    <name evidence="2" type="ORF">GCM10007111_10170</name>
</gene>
<comment type="caution">
    <text evidence="2">The sequence shown here is derived from an EMBL/GenBank/DDBJ whole genome shotgun (WGS) entry which is preliminary data.</text>
</comment>
<feature type="region of interest" description="Disordered" evidence="1">
    <location>
        <begin position="1"/>
        <end position="21"/>
    </location>
</feature>
<proteinExistence type="predicted"/>
<evidence type="ECO:0000313" key="2">
    <source>
        <dbReference type="EMBL" id="GGJ49946.1"/>
    </source>
</evidence>
<reference evidence="3" key="1">
    <citation type="journal article" date="2019" name="Int. J. Syst. Evol. Microbiol.">
        <title>The Global Catalogue of Microorganisms (GCM) 10K type strain sequencing project: providing services to taxonomists for standard genome sequencing and annotation.</title>
        <authorList>
            <consortium name="The Broad Institute Genomics Platform"/>
            <consortium name="The Broad Institute Genome Sequencing Center for Infectious Disease"/>
            <person name="Wu L."/>
            <person name="Ma J."/>
        </authorList>
    </citation>
    <scope>NUCLEOTIDE SEQUENCE [LARGE SCALE GENOMIC DNA]</scope>
    <source>
        <strain evidence="3">JCM 30071</strain>
    </source>
</reference>
<dbReference type="Proteomes" id="UP000634435">
    <property type="component" value="Unassembled WGS sequence"/>
</dbReference>
<accession>A0ABQ2D8R1</accession>